<comment type="caution">
    <text evidence="2">The sequence shown here is derived from an EMBL/GenBank/DDBJ whole genome shotgun (WGS) entry which is preliminary data.</text>
</comment>
<sequence>MAEGTQYVTLGLAGELLAMPVERVREILELQPVARLPGAPPQLLGMIDVRGQSVPVIDLRCKLGFMPGEDDSGTRIMVITASLGERETEIGVKVDRVHEVTVLDSDTLEPPPEAAAGWRAEHIAGVGRRNGAFVTVLDFEQVFGVDDMAVLDLA</sequence>
<dbReference type="SMART" id="SM00260">
    <property type="entry name" value="CheW"/>
    <property type="match status" value="1"/>
</dbReference>
<gene>
    <name evidence="2" type="ORF">DRV85_18540</name>
</gene>
<dbReference type="SUPFAM" id="SSF50341">
    <property type="entry name" value="CheW-like"/>
    <property type="match status" value="1"/>
</dbReference>
<dbReference type="GO" id="GO:0007165">
    <property type="term" value="P:signal transduction"/>
    <property type="evidence" value="ECO:0007669"/>
    <property type="project" value="InterPro"/>
</dbReference>
<dbReference type="Proteomes" id="UP000253370">
    <property type="component" value="Unassembled WGS sequence"/>
</dbReference>
<dbReference type="Gene3D" id="2.30.30.40">
    <property type="entry name" value="SH3 Domains"/>
    <property type="match status" value="1"/>
</dbReference>
<dbReference type="InterPro" id="IPR036061">
    <property type="entry name" value="CheW-like_dom_sf"/>
</dbReference>
<organism evidence="2 3">
    <name type="scientific">Rhodosalinus halophilus</name>
    <dbReference type="NCBI Taxonomy" id="2259333"/>
    <lineage>
        <taxon>Bacteria</taxon>
        <taxon>Pseudomonadati</taxon>
        <taxon>Pseudomonadota</taxon>
        <taxon>Alphaproteobacteria</taxon>
        <taxon>Rhodobacterales</taxon>
        <taxon>Paracoccaceae</taxon>
        <taxon>Rhodosalinus</taxon>
    </lineage>
</organism>
<dbReference type="PANTHER" id="PTHR22617:SF23">
    <property type="entry name" value="CHEMOTAXIS PROTEIN CHEW"/>
    <property type="match status" value="1"/>
</dbReference>
<dbReference type="EMBL" id="QNTQ01000034">
    <property type="protein sequence ID" value="RBI82614.1"/>
    <property type="molecule type" value="Genomic_DNA"/>
</dbReference>
<dbReference type="Pfam" id="PF01584">
    <property type="entry name" value="CheW"/>
    <property type="match status" value="1"/>
</dbReference>
<dbReference type="Gene3D" id="2.40.50.180">
    <property type="entry name" value="CheA-289, Domain 4"/>
    <property type="match status" value="1"/>
</dbReference>
<proteinExistence type="predicted"/>
<dbReference type="RefSeq" id="WP_113290960.1">
    <property type="nucleotide sequence ID" value="NZ_QNTQ01000034.1"/>
</dbReference>
<dbReference type="GO" id="GO:0005829">
    <property type="term" value="C:cytosol"/>
    <property type="evidence" value="ECO:0007669"/>
    <property type="project" value="TreeGrafter"/>
</dbReference>
<evidence type="ECO:0000259" key="1">
    <source>
        <dbReference type="PROSITE" id="PS50851"/>
    </source>
</evidence>
<dbReference type="PROSITE" id="PS50851">
    <property type="entry name" value="CHEW"/>
    <property type="match status" value="1"/>
</dbReference>
<evidence type="ECO:0000313" key="2">
    <source>
        <dbReference type="EMBL" id="RBI82614.1"/>
    </source>
</evidence>
<keyword evidence="3" id="KW-1185">Reference proteome</keyword>
<evidence type="ECO:0000313" key="3">
    <source>
        <dbReference type="Proteomes" id="UP000253370"/>
    </source>
</evidence>
<feature type="domain" description="CheW-like" evidence="1">
    <location>
        <begin position="4"/>
        <end position="148"/>
    </location>
</feature>
<protein>
    <submittedName>
        <fullName evidence="2">Chemotaxis protein CheW</fullName>
    </submittedName>
</protein>
<dbReference type="AlphaFoldDB" id="A0A365U4G6"/>
<dbReference type="InterPro" id="IPR039315">
    <property type="entry name" value="CheW"/>
</dbReference>
<dbReference type="GO" id="GO:0006935">
    <property type="term" value="P:chemotaxis"/>
    <property type="evidence" value="ECO:0007669"/>
    <property type="project" value="InterPro"/>
</dbReference>
<dbReference type="InterPro" id="IPR002545">
    <property type="entry name" value="CheW-lke_dom"/>
</dbReference>
<dbReference type="OrthoDB" id="3291462at2"/>
<name>A0A365U4G6_9RHOB</name>
<reference evidence="2 3" key="1">
    <citation type="submission" date="2018-07" db="EMBL/GenBank/DDBJ databases">
        <title>Rhodosalinus sp. strain E84T genomic sequence and assembly.</title>
        <authorList>
            <person name="Liu Z.-W."/>
            <person name="Lu D.-C."/>
        </authorList>
    </citation>
    <scope>NUCLEOTIDE SEQUENCE [LARGE SCALE GENOMIC DNA]</scope>
    <source>
        <strain evidence="2 3">E84</strain>
    </source>
</reference>
<dbReference type="PANTHER" id="PTHR22617">
    <property type="entry name" value="CHEMOTAXIS SENSOR HISTIDINE KINASE-RELATED"/>
    <property type="match status" value="1"/>
</dbReference>
<accession>A0A365U4G6</accession>